<gene>
    <name evidence="7" type="ORF">RN001_011830</name>
</gene>
<keyword evidence="4" id="KW-0732">Signal</keyword>
<dbReference type="Gene3D" id="3.40.50.1820">
    <property type="entry name" value="alpha/beta hydrolase"/>
    <property type="match status" value="1"/>
</dbReference>
<dbReference type="InterPro" id="IPR033124">
    <property type="entry name" value="Ser_caboxypep_his_AS"/>
</dbReference>
<comment type="similarity">
    <text evidence="1">Belongs to the peptidase S10 family.</text>
</comment>
<dbReference type="Pfam" id="PF00450">
    <property type="entry name" value="Peptidase_S10"/>
    <property type="match status" value="1"/>
</dbReference>
<dbReference type="PROSITE" id="PS00560">
    <property type="entry name" value="CARBOXYPEPT_SER_HIS"/>
    <property type="match status" value="1"/>
</dbReference>
<dbReference type="PANTHER" id="PTHR11802:SF472">
    <property type="entry name" value="SERINE CARBOXYPEPTIDASE CPVL-RELATED"/>
    <property type="match status" value="1"/>
</dbReference>
<dbReference type="FunFam" id="3.40.50.1820:FF:000096">
    <property type="entry name" value="Carboxypeptidase vitellogenic-like"/>
    <property type="match status" value="1"/>
</dbReference>
<reference evidence="8" key="1">
    <citation type="submission" date="2023-01" db="EMBL/GenBank/DDBJ databases">
        <title>Key to firefly adult light organ development and bioluminescence: homeobox transcription factors regulate luciferase expression and transportation to peroxisome.</title>
        <authorList>
            <person name="Fu X."/>
        </authorList>
    </citation>
    <scope>NUCLEOTIDE SEQUENCE [LARGE SCALE GENOMIC DNA]</scope>
</reference>
<keyword evidence="5" id="KW-0378">Hydrolase</keyword>
<dbReference type="InterPro" id="IPR029058">
    <property type="entry name" value="AB_hydrolase_fold"/>
</dbReference>
<dbReference type="EMBL" id="JARPUR010000005">
    <property type="protein sequence ID" value="KAK4875408.1"/>
    <property type="molecule type" value="Genomic_DNA"/>
</dbReference>
<evidence type="ECO:0008006" key="9">
    <source>
        <dbReference type="Google" id="ProtNLM"/>
    </source>
</evidence>
<proteinExistence type="inferred from homology"/>
<comment type="caution">
    <text evidence="7">The sequence shown here is derived from an EMBL/GenBank/DDBJ whole genome shotgun (WGS) entry which is preliminary data.</text>
</comment>
<name>A0AAN7P4R0_9COLE</name>
<keyword evidence="3" id="KW-0645">Protease</keyword>
<keyword evidence="6" id="KW-0325">Glycoprotein</keyword>
<keyword evidence="8" id="KW-1185">Reference proteome</keyword>
<evidence type="ECO:0000256" key="3">
    <source>
        <dbReference type="ARBA" id="ARBA00022670"/>
    </source>
</evidence>
<organism evidence="7 8">
    <name type="scientific">Aquatica leii</name>
    <dbReference type="NCBI Taxonomy" id="1421715"/>
    <lineage>
        <taxon>Eukaryota</taxon>
        <taxon>Metazoa</taxon>
        <taxon>Ecdysozoa</taxon>
        <taxon>Arthropoda</taxon>
        <taxon>Hexapoda</taxon>
        <taxon>Insecta</taxon>
        <taxon>Pterygota</taxon>
        <taxon>Neoptera</taxon>
        <taxon>Endopterygota</taxon>
        <taxon>Coleoptera</taxon>
        <taxon>Polyphaga</taxon>
        <taxon>Elateriformia</taxon>
        <taxon>Elateroidea</taxon>
        <taxon>Lampyridae</taxon>
        <taxon>Luciolinae</taxon>
        <taxon>Aquatica</taxon>
    </lineage>
</organism>
<dbReference type="GO" id="GO:0004185">
    <property type="term" value="F:serine-type carboxypeptidase activity"/>
    <property type="evidence" value="ECO:0007669"/>
    <property type="project" value="InterPro"/>
</dbReference>
<dbReference type="PANTHER" id="PTHR11802">
    <property type="entry name" value="SERINE PROTEASE FAMILY S10 SERINE CARBOXYPEPTIDASE"/>
    <property type="match status" value="1"/>
</dbReference>
<evidence type="ECO:0000256" key="4">
    <source>
        <dbReference type="ARBA" id="ARBA00022729"/>
    </source>
</evidence>
<dbReference type="PRINTS" id="PR00724">
    <property type="entry name" value="CRBOXYPTASEC"/>
</dbReference>
<dbReference type="Proteomes" id="UP001353858">
    <property type="component" value="Unassembled WGS sequence"/>
</dbReference>
<dbReference type="GO" id="GO:0006508">
    <property type="term" value="P:proteolysis"/>
    <property type="evidence" value="ECO:0007669"/>
    <property type="project" value="UniProtKB-KW"/>
</dbReference>
<evidence type="ECO:0000313" key="8">
    <source>
        <dbReference type="Proteomes" id="UP001353858"/>
    </source>
</evidence>
<protein>
    <recommendedName>
        <fullName evidence="9">Carboxypeptidase</fullName>
    </recommendedName>
</protein>
<dbReference type="SUPFAM" id="SSF53474">
    <property type="entry name" value="alpha/beta-Hydrolases"/>
    <property type="match status" value="1"/>
</dbReference>
<accession>A0AAN7P4R0</accession>
<keyword evidence="2" id="KW-0121">Carboxypeptidase</keyword>
<sequence length="447" mass="51491">MVTKSTVFYEGVNGCGHNDQYNDSPLLLTDLIRSGRVEEARTKAEVKCNEFQHVKSYAGYFTINKLYNSNTFFWFFPAEEDYENAPLLLWLQGGPGSSSLTGLFMENGPFMVTPELKIQIRTHRWTRKFSMIYIDNPVGVGYSFTDAGGYVKNQTIIGEHLYEAFQQFYQLFPELQKNDLFLTGQSYAGKYIPSLAYKILKGNSNGKEKIRLQGLAIGNAYADPINQFDYSEYLYQIGLIDSHIKERMYKMGQKAVKHIENKEWLSALNVFSDLIYEARNNTLFQNSSGYLEPFNFLELQGPSSIYFRTFLQRKDIRNAIHVGNSIFHDGVLVAEYLEEEFSQSVAPWISELLEHYPIMFYNGQVDLIVPYPLVLNVLNKLNFSGADLYKTASRHKWYVGEELAGYIKQGGNLIEVLVRLAGHMVPLDQPEWSFDMITRFVHNRLFD</sequence>
<evidence type="ECO:0000256" key="1">
    <source>
        <dbReference type="ARBA" id="ARBA00009431"/>
    </source>
</evidence>
<evidence type="ECO:0000256" key="6">
    <source>
        <dbReference type="ARBA" id="ARBA00023180"/>
    </source>
</evidence>
<evidence type="ECO:0000256" key="2">
    <source>
        <dbReference type="ARBA" id="ARBA00022645"/>
    </source>
</evidence>
<evidence type="ECO:0000256" key="5">
    <source>
        <dbReference type="ARBA" id="ARBA00022801"/>
    </source>
</evidence>
<dbReference type="InterPro" id="IPR001563">
    <property type="entry name" value="Peptidase_S10"/>
</dbReference>
<dbReference type="AlphaFoldDB" id="A0AAN7P4R0"/>
<evidence type="ECO:0000313" key="7">
    <source>
        <dbReference type="EMBL" id="KAK4875408.1"/>
    </source>
</evidence>